<dbReference type="Proteomes" id="UP000547510">
    <property type="component" value="Unassembled WGS sequence"/>
</dbReference>
<proteinExistence type="predicted"/>
<keyword evidence="2" id="KW-1185">Reference proteome</keyword>
<dbReference type="AlphaFoldDB" id="A0A841CTS6"/>
<evidence type="ECO:0000313" key="1">
    <source>
        <dbReference type="EMBL" id="MBB5960709.1"/>
    </source>
</evidence>
<name>A0A841CTS6_9PSEU</name>
<gene>
    <name evidence="1" type="ORF">FHS29_007337</name>
</gene>
<comment type="caution">
    <text evidence="1">The sequence shown here is derived from an EMBL/GenBank/DDBJ whole genome shotgun (WGS) entry which is preliminary data.</text>
</comment>
<organism evidence="1 2">
    <name type="scientific">Saccharothrix tamanrassetensis</name>
    <dbReference type="NCBI Taxonomy" id="1051531"/>
    <lineage>
        <taxon>Bacteria</taxon>
        <taxon>Bacillati</taxon>
        <taxon>Actinomycetota</taxon>
        <taxon>Actinomycetes</taxon>
        <taxon>Pseudonocardiales</taxon>
        <taxon>Pseudonocardiaceae</taxon>
        <taxon>Saccharothrix</taxon>
    </lineage>
</organism>
<dbReference type="EMBL" id="JACHJN010000021">
    <property type="protein sequence ID" value="MBB5960709.1"/>
    <property type="molecule type" value="Genomic_DNA"/>
</dbReference>
<protein>
    <submittedName>
        <fullName evidence="1">Uncharacterized protein</fullName>
    </submittedName>
</protein>
<sequence length="71" mass="7328">MGGGVDTSGQAGHDGHAAVDQFAGHATGALDAFLAGLPGADHGDTAQVVLGQFTAHEQKRRRVVHQAQDRR</sequence>
<reference evidence="1 2" key="1">
    <citation type="submission" date="2020-08" db="EMBL/GenBank/DDBJ databases">
        <title>Genomic Encyclopedia of Type Strains, Phase III (KMG-III): the genomes of soil and plant-associated and newly described type strains.</title>
        <authorList>
            <person name="Whitman W."/>
        </authorList>
    </citation>
    <scope>NUCLEOTIDE SEQUENCE [LARGE SCALE GENOMIC DNA]</scope>
    <source>
        <strain evidence="1 2">CECT 8640</strain>
    </source>
</reference>
<evidence type="ECO:0000313" key="2">
    <source>
        <dbReference type="Proteomes" id="UP000547510"/>
    </source>
</evidence>
<accession>A0A841CTS6</accession>